<evidence type="ECO:0000313" key="1">
    <source>
        <dbReference type="EMBL" id="CUS42239.1"/>
    </source>
</evidence>
<dbReference type="Gene3D" id="6.10.250.2410">
    <property type="match status" value="1"/>
</dbReference>
<dbReference type="AlphaFoldDB" id="A0A160TGR7"/>
<name>A0A160TGR7_9ZZZZ</name>
<dbReference type="Pfam" id="PF02616">
    <property type="entry name" value="SMC_ScpA"/>
    <property type="match status" value="1"/>
</dbReference>
<dbReference type="InterPro" id="IPR003768">
    <property type="entry name" value="ScpA"/>
</dbReference>
<reference evidence="1" key="1">
    <citation type="submission" date="2015-10" db="EMBL/GenBank/DDBJ databases">
        <authorList>
            <person name="Gilbert D.G."/>
        </authorList>
    </citation>
    <scope>NUCLEOTIDE SEQUENCE</scope>
</reference>
<sequence>MSEVEITNPLYTGRVGRQARQGEMPFALVQGQPMTQLPLDLYIPPDALEVILEQFEGPLDLLLYLIRKQNLDILEVNVSDIVDQYLQYIEMMQAMQLELAGEYLVMAAMLAEIKSRVLLPRNQDAEDGEEEDPRAELLRRLQEYERFKDAAEQIDELPRLERDVFTAIIDAPDRIQERVHPEVDMREMMLALASVMRRAERFEHHEIQREQLSTRERMSDVLEALKGGHFVPFRNLFSPEEGKLGVVVTFLAILELIKESTIDIVQHELFGVIHLKLRVA</sequence>
<dbReference type="HAMAP" id="MF_01805">
    <property type="entry name" value="ScpA"/>
    <property type="match status" value="1"/>
</dbReference>
<gene>
    <name evidence="1" type="ORF">MGWOODY_Tha580</name>
</gene>
<dbReference type="PANTHER" id="PTHR33969">
    <property type="entry name" value="SEGREGATION AND CONDENSATION PROTEIN A"/>
    <property type="match status" value="1"/>
</dbReference>
<protein>
    <submittedName>
        <fullName evidence="1">Segregation and condensation protein A</fullName>
    </submittedName>
</protein>
<dbReference type="Gene3D" id="1.10.10.580">
    <property type="entry name" value="Structural maintenance of chromosome 1. Chain E"/>
    <property type="match status" value="1"/>
</dbReference>
<dbReference type="InterPro" id="IPR023093">
    <property type="entry name" value="ScpA-like_C"/>
</dbReference>
<accession>A0A160TGR7</accession>
<dbReference type="PANTHER" id="PTHR33969:SF2">
    <property type="entry name" value="SEGREGATION AND CONDENSATION PROTEIN A"/>
    <property type="match status" value="1"/>
</dbReference>
<proteinExistence type="inferred from homology"/>
<organism evidence="1">
    <name type="scientific">hydrothermal vent metagenome</name>
    <dbReference type="NCBI Taxonomy" id="652676"/>
    <lineage>
        <taxon>unclassified sequences</taxon>
        <taxon>metagenomes</taxon>
        <taxon>ecological metagenomes</taxon>
    </lineage>
</organism>
<dbReference type="EMBL" id="CZQC01000064">
    <property type="protein sequence ID" value="CUS42239.1"/>
    <property type="molecule type" value="Genomic_DNA"/>
</dbReference>